<keyword evidence="1" id="KW-0732">Signal</keyword>
<protein>
    <submittedName>
        <fullName evidence="3">S-layer homology domain-containing protein</fullName>
    </submittedName>
</protein>
<gene>
    <name evidence="3" type="ORF">LZ480_07855</name>
</gene>
<evidence type="ECO:0000313" key="3">
    <source>
        <dbReference type="EMBL" id="MCH7321807.1"/>
    </source>
</evidence>
<dbReference type="Pfam" id="PF00395">
    <property type="entry name" value="SLH"/>
    <property type="match status" value="1"/>
</dbReference>
<organism evidence="3 4">
    <name type="scientific">Solibacillus palustris</name>
    <dbReference type="NCBI Taxonomy" id="2908203"/>
    <lineage>
        <taxon>Bacteria</taxon>
        <taxon>Bacillati</taxon>
        <taxon>Bacillota</taxon>
        <taxon>Bacilli</taxon>
        <taxon>Bacillales</taxon>
        <taxon>Caryophanaceae</taxon>
        <taxon>Solibacillus</taxon>
    </lineage>
</organism>
<dbReference type="Proteomes" id="UP001316087">
    <property type="component" value="Unassembled WGS sequence"/>
</dbReference>
<proteinExistence type="predicted"/>
<reference evidence="3 4" key="1">
    <citation type="submission" date="2022-03" db="EMBL/GenBank/DDBJ databases">
        <authorList>
            <person name="Jo J.-H."/>
            <person name="Im W.-T."/>
        </authorList>
    </citation>
    <scope>NUCLEOTIDE SEQUENCE [LARGE SCALE GENOMIC DNA]</scope>
    <source>
        <strain evidence="3 4">MA9</strain>
    </source>
</reference>
<evidence type="ECO:0000256" key="1">
    <source>
        <dbReference type="SAM" id="SignalP"/>
    </source>
</evidence>
<dbReference type="PROSITE" id="PS51272">
    <property type="entry name" value="SLH"/>
    <property type="match status" value="1"/>
</dbReference>
<dbReference type="InterPro" id="IPR051465">
    <property type="entry name" value="Cell_Envelope_Struct_Comp"/>
</dbReference>
<feature type="domain" description="SLH" evidence="2">
    <location>
        <begin position="36"/>
        <end position="105"/>
    </location>
</feature>
<evidence type="ECO:0000259" key="2">
    <source>
        <dbReference type="PROSITE" id="PS51272"/>
    </source>
</evidence>
<dbReference type="RefSeq" id="WP_241368860.1">
    <property type="nucleotide sequence ID" value="NZ_JAKZFC010000002.1"/>
</dbReference>
<accession>A0ABS9UBU9</accession>
<dbReference type="PANTHER" id="PTHR43308">
    <property type="entry name" value="OUTER MEMBRANE PROTEIN ALPHA-RELATED"/>
    <property type="match status" value="1"/>
</dbReference>
<dbReference type="InterPro" id="IPR001119">
    <property type="entry name" value="SLH_dom"/>
</dbReference>
<keyword evidence="4" id="KW-1185">Reference proteome</keyword>
<feature type="signal peptide" evidence="1">
    <location>
        <begin position="1"/>
        <end position="26"/>
    </location>
</feature>
<comment type="caution">
    <text evidence="3">The sequence shown here is derived from an EMBL/GenBank/DDBJ whole genome shotgun (WGS) entry which is preliminary data.</text>
</comment>
<name>A0ABS9UBU9_9BACL</name>
<evidence type="ECO:0000313" key="4">
    <source>
        <dbReference type="Proteomes" id="UP001316087"/>
    </source>
</evidence>
<sequence length="393" mass="43177">MKKQLKVAAMSTLLLSSLAVPTGAFADGPNITNVQASAQFTDVSKNHYAYDAIQWAQQRGIVSGYTNSKGKPNGKYGPNDSVTEAQFAKMISEFLQLKDDKGDLNKYTSDLHWADDYYDALASYGVPLNAYFDNNLRNKPVKRGVVAQVIGHLTGNATSLTDSINYMIGEGITTGQNPQFENKDILKYFGSQNTLTRAEVAAFLYRMHNASIDEAIGNAIDAHENQEGLSLVGQANKGISRLDKSLRFGNLGPDGKYDNFFGDGFEVVKPSPPIKTDSEYINELKTLVGDENIQKLENKGFKFSSTKQQSTGSVSVGYSDDRNGYYTNIFFYMKDGELDIIAADFPHDGVIELYANLMGISESKLTGGASDMNIQNSKYSIRYSIGAYILDIK</sequence>
<dbReference type="EMBL" id="JAKZFC010000002">
    <property type="protein sequence ID" value="MCH7321807.1"/>
    <property type="molecule type" value="Genomic_DNA"/>
</dbReference>
<feature type="chain" id="PRO_5046860168" evidence="1">
    <location>
        <begin position="27"/>
        <end position="393"/>
    </location>
</feature>